<dbReference type="RefSeq" id="WP_147784678.1">
    <property type="nucleotide sequence ID" value="NZ_VRMG01000010.1"/>
</dbReference>
<name>A0A5C8UL26_9MICO</name>
<dbReference type="Proteomes" id="UP000321379">
    <property type="component" value="Unassembled WGS sequence"/>
</dbReference>
<evidence type="ECO:0000313" key="2">
    <source>
        <dbReference type="Proteomes" id="UP000321379"/>
    </source>
</evidence>
<dbReference type="AlphaFoldDB" id="A0A5C8UL26"/>
<keyword evidence="2" id="KW-1185">Reference proteome</keyword>
<reference evidence="1 2" key="1">
    <citation type="submission" date="2019-08" db="EMBL/GenBank/DDBJ databases">
        <title>Bacterial whole genome sequence for Glaciihabitans sp. CHu50b-6-2.</title>
        <authorList>
            <person name="Jin L."/>
        </authorList>
    </citation>
    <scope>NUCLEOTIDE SEQUENCE [LARGE SCALE GENOMIC DNA]</scope>
    <source>
        <strain evidence="1 2">CHu50b-6-2</strain>
    </source>
</reference>
<proteinExistence type="predicted"/>
<evidence type="ECO:0000313" key="1">
    <source>
        <dbReference type="EMBL" id="TXN29008.1"/>
    </source>
</evidence>
<organism evidence="1 2">
    <name type="scientific">Lacisediminihabitans profunda</name>
    <dbReference type="NCBI Taxonomy" id="2594790"/>
    <lineage>
        <taxon>Bacteria</taxon>
        <taxon>Bacillati</taxon>
        <taxon>Actinomycetota</taxon>
        <taxon>Actinomycetes</taxon>
        <taxon>Micrococcales</taxon>
        <taxon>Microbacteriaceae</taxon>
        <taxon>Lacisediminihabitans</taxon>
    </lineage>
</organism>
<accession>A0A5C8UL26</accession>
<protein>
    <submittedName>
        <fullName evidence="1">Uncharacterized protein</fullName>
    </submittedName>
</protein>
<sequence length="84" mass="9432">MADIEVRRISENEWRVGDGRVEEQSPEKILGLIQRRGSVFEVMAMDAPRRDVSFDSWEAAVHYFVGTSDVARVRARPSGLPGDA</sequence>
<comment type="caution">
    <text evidence="1">The sequence shown here is derived from an EMBL/GenBank/DDBJ whole genome shotgun (WGS) entry which is preliminary data.</text>
</comment>
<dbReference type="EMBL" id="VRMG01000010">
    <property type="protein sequence ID" value="TXN29008.1"/>
    <property type="molecule type" value="Genomic_DNA"/>
</dbReference>
<gene>
    <name evidence="1" type="ORF">FVP33_15970</name>
</gene>